<dbReference type="Gramene" id="evm.model.01.2551">
    <property type="protein sequence ID" value="cds.evm.model.01.2551"/>
    <property type="gene ID" value="evm.TU.01.2551"/>
</dbReference>
<proteinExistence type="predicted"/>
<accession>A0A803NLM1</accession>
<dbReference type="PANTHER" id="PTHR37984">
    <property type="entry name" value="PROTEIN CBG26694"/>
    <property type="match status" value="1"/>
</dbReference>
<dbReference type="OMA" id="RYYVMAI"/>
<sequence>MEVNVNDMLVKSIKSKDHTKDLAECFDILKKYDMKLKPKKSSFGVFSRKSLGFIVNARGIEPNLEKIKALIEMPSPTKPNEVQALTGRMAALNRFILKSTDKCLPFFNVLRGNKKFEWTKECEEAFKGTKKHLSTPLFWPNQQLEKLYTFI</sequence>
<evidence type="ECO:0000313" key="2">
    <source>
        <dbReference type="Proteomes" id="UP000596661"/>
    </source>
</evidence>
<dbReference type="Proteomes" id="UP000596661">
    <property type="component" value="Chromosome 1"/>
</dbReference>
<dbReference type="InterPro" id="IPR043128">
    <property type="entry name" value="Rev_trsase/Diguanyl_cyclase"/>
</dbReference>
<protein>
    <submittedName>
        <fullName evidence="1">Uncharacterized protein</fullName>
    </submittedName>
</protein>
<dbReference type="EnsemblPlants" id="evm.model.01.2551">
    <property type="protein sequence ID" value="cds.evm.model.01.2551"/>
    <property type="gene ID" value="evm.TU.01.2551"/>
</dbReference>
<dbReference type="InterPro" id="IPR043502">
    <property type="entry name" value="DNA/RNA_pol_sf"/>
</dbReference>
<reference evidence="1" key="1">
    <citation type="submission" date="2018-11" db="EMBL/GenBank/DDBJ databases">
        <authorList>
            <person name="Grassa J C."/>
        </authorList>
    </citation>
    <scope>NUCLEOTIDE SEQUENCE [LARGE SCALE GENOMIC DNA]</scope>
</reference>
<dbReference type="Gene3D" id="3.30.70.270">
    <property type="match status" value="2"/>
</dbReference>
<keyword evidence="2" id="KW-1185">Reference proteome</keyword>
<evidence type="ECO:0000313" key="1">
    <source>
        <dbReference type="EnsemblPlants" id="cds.evm.model.01.2551"/>
    </source>
</evidence>
<dbReference type="EMBL" id="UZAU01000073">
    <property type="status" value="NOT_ANNOTATED_CDS"/>
    <property type="molecule type" value="Genomic_DNA"/>
</dbReference>
<name>A0A803NLM1_CANSA</name>
<dbReference type="AlphaFoldDB" id="A0A803NLM1"/>
<dbReference type="SUPFAM" id="SSF56672">
    <property type="entry name" value="DNA/RNA polymerases"/>
    <property type="match status" value="1"/>
</dbReference>
<dbReference type="InterPro" id="IPR050951">
    <property type="entry name" value="Retrovirus_Pol_polyprotein"/>
</dbReference>
<reference evidence="1" key="2">
    <citation type="submission" date="2021-03" db="UniProtKB">
        <authorList>
            <consortium name="EnsemblPlants"/>
        </authorList>
    </citation>
    <scope>IDENTIFICATION</scope>
</reference>
<organism evidence="1 2">
    <name type="scientific">Cannabis sativa</name>
    <name type="common">Hemp</name>
    <name type="synonym">Marijuana</name>
    <dbReference type="NCBI Taxonomy" id="3483"/>
    <lineage>
        <taxon>Eukaryota</taxon>
        <taxon>Viridiplantae</taxon>
        <taxon>Streptophyta</taxon>
        <taxon>Embryophyta</taxon>
        <taxon>Tracheophyta</taxon>
        <taxon>Spermatophyta</taxon>
        <taxon>Magnoliopsida</taxon>
        <taxon>eudicotyledons</taxon>
        <taxon>Gunneridae</taxon>
        <taxon>Pentapetalae</taxon>
        <taxon>rosids</taxon>
        <taxon>fabids</taxon>
        <taxon>Rosales</taxon>
        <taxon>Cannabaceae</taxon>
        <taxon>Cannabis</taxon>
    </lineage>
</organism>
<dbReference type="PANTHER" id="PTHR37984:SF5">
    <property type="entry name" value="PROTEIN NYNRIN-LIKE"/>
    <property type="match status" value="1"/>
</dbReference>